<evidence type="ECO:0000313" key="2">
    <source>
        <dbReference type="EMBL" id="QJA89997.1"/>
    </source>
</evidence>
<feature type="transmembrane region" description="Helical" evidence="1">
    <location>
        <begin position="65"/>
        <end position="85"/>
    </location>
</feature>
<sequence length="99" mass="10194">MCKNRRLIYSLFLVGVLAFAGCEAFDGVTANMDPIQGKVLVTAPTDAQVTTLEKIATGVSSLSDLLIAIGFIVGIPALATVGGAAKGIAGRFSIKKELP</sequence>
<name>A0A6M3L535_9ZZZZ</name>
<keyword evidence="1" id="KW-1133">Transmembrane helix</keyword>
<organism evidence="2">
    <name type="scientific">viral metagenome</name>
    <dbReference type="NCBI Taxonomy" id="1070528"/>
    <lineage>
        <taxon>unclassified sequences</taxon>
        <taxon>metagenomes</taxon>
        <taxon>organismal metagenomes</taxon>
    </lineage>
</organism>
<accession>A0A6M3L535</accession>
<gene>
    <name evidence="2" type="ORF">MM415B02463_0011</name>
</gene>
<dbReference type="EMBL" id="MT142883">
    <property type="protein sequence ID" value="QJA89997.1"/>
    <property type="molecule type" value="Genomic_DNA"/>
</dbReference>
<keyword evidence="1" id="KW-0472">Membrane</keyword>
<proteinExistence type="predicted"/>
<dbReference type="AlphaFoldDB" id="A0A6M3L535"/>
<evidence type="ECO:0000256" key="1">
    <source>
        <dbReference type="SAM" id="Phobius"/>
    </source>
</evidence>
<keyword evidence="1" id="KW-0812">Transmembrane</keyword>
<protein>
    <submittedName>
        <fullName evidence="2">Uncharacterized protein</fullName>
    </submittedName>
</protein>
<dbReference type="PROSITE" id="PS51257">
    <property type="entry name" value="PROKAR_LIPOPROTEIN"/>
    <property type="match status" value="1"/>
</dbReference>
<reference evidence="2" key="1">
    <citation type="submission" date="2020-03" db="EMBL/GenBank/DDBJ databases">
        <title>The deep terrestrial virosphere.</title>
        <authorList>
            <person name="Holmfeldt K."/>
            <person name="Nilsson E."/>
            <person name="Simone D."/>
            <person name="Lopez-Fernandez M."/>
            <person name="Wu X."/>
            <person name="de Brujin I."/>
            <person name="Lundin D."/>
            <person name="Andersson A."/>
            <person name="Bertilsson S."/>
            <person name="Dopson M."/>
        </authorList>
    </citation>
    <scope>NUCLEOTIDE SEQUENCE</scope>
    <source>
        <strain evidence="2">MM415B02463</strain>
    </source>
</reference>